<proteinExistence type="predicted"/>
<evidence type="ECO:0000313" key="3">
    <source>
        <dbReference type="Proteomes" id="UP000664991"/>
    </source>
</evidence>
<feature type="region of interest" description="Disordered" evidence="1">
    <location>
        <begin position="96"/>
        <end position="117"/>
    </location>
</feature>
<gene>
    <name evidence="2" type="ORF">JEQ12_020653</name>
</gene>
<name>A0A836CNQ2_SHEEP</name>
<dbReference type="EMBL" id="JAEMGP010000037">
    <property type="protein sequence ID" value="KAG5193197.1"/>
    <property type="molecule type" value="Genomic_DNA"/>
</dbReference>
<dbReference type="AlphaFoldDB" id="A0A836CNQ2"/>
<comment type="caution">
    <text evidence="2">The sequence shown here is derived from an EMBL/GenBank/DDBJ whole genome shotgun (WGS) entry which is preliminary data.</text>
</comment>
<evidence type="ECO:0000256" key="1">
    <source>
        <dbReference type="SAM" id="MobiDB-lite"/>
    </source>
</evidence>
<reference evidence="2 3" key="1">
    <citation type="submission" date="2020-12" db="EMBL/GenBank/DDBJ databases">
        <title>De novo assembly of Tibetan sheep genome.</title>
        <authorList>
            <person name="Li X."/>
        </authorList>
    </citation>
    <scope>NUCLEOTIDE SEQUENCE [LARGE SCALE GENOMIC DNA]</scope>
    <source>
        <tissue evidence="2">Heart</tissue>
    </source>
</reference>
<dbReference type="Proteomes" id="UP000664991">
    <property type="component" value="Unassembled WGS sequence"/>
</dbReference>
<sequence length="213" mass="23554">MRQKKRNGSLPDCPPPEDPAIAQLLQKLLSQEFVEVGESRKCRNCSKYQNVYFAHRIHYLNEYSLDFPGGSAARKHVKQDSNVSEEWKSMFGSLEPPSMQQALPKGSDQAVMPAGKPPRSESSAAICVLCRLLRSKNTSGKKSPKFTLCEKCHDLDIFEVPELTNVQNKKPTVQVFSGTILPSTSQIQITTCKAELSAAHTAETGAVLCREDS</sequence>
<evidence type="ECO:0000313" key="2">
    <source>
        <dbReference type="EMBL" id="KAG5193197.1"/>
    </source>
</evidence>
<organism evidence="2 3">
    <name type="scientific">Ovis aries</name>
    <name type="common">Sheep</name>
    <dbReference type="NCBI Taxonomy" id="9940"/>
    <lineage>
        <taxon>Eukaryota</taxon>
        <taxon>Metazoa</taxon>
        <taxon>Chordata</taxon>
        <taxon>Craniata</taxon>
        <taxon>Vertebrata</taxon>
        <taxon>Euteleostomi</taxon>
        <taxon>Mammalia</taxon>
        <taxon>Eutheria</taxon>
        <taxon>Laurasiatheria</taxon>
        <taxon>Artiodactyla</taxon>
        <taxon>Ruminantia</taxon>
        <taxon>Pecora</taxon>
        <taxon>Bovidae</taxon>
        <taxon>Caprinae</taxon>
        <taxon>Ovis</taxon>
    </lineage>
</organism>
<protein>
    <submittedName>
        <fullName evidence="2">Uncharacterized protein</fullName>
    </submittedName>
</protein>
<accession>A0A836CNQ2</accession>